<reference evidence="2 3" key="1">
    <citation type="submission" date="2018-02" db="EMBL/GenBank/DDBJ databases">
        <title>Subsurface microbial communities from deep shales in Ohio and West Virginia, USA.</title>
        <authorList>
            <person name="Wrighton K."/>
        </authorList>
    </citation>
    <scope>NUCLEOTIDE SEQUENCE [LARGE SCALE GENOMIC DNA]</scope>
    <source>
        <strain evidence="2 3">OWC-DMM</strain>
    </source>
</reference>
<name>A0A2S6H572_9GAMM</name>
<evidence type="ECO:0000259" key="1">
    <source>
        <dbReference type="Pfam" id="PF06527"/>
    </source>
</evidence>
<evidence type="ECO:0000313" key="2">
    <source>
        <dbReference type="EMBL" id="PPK72536.1"/>
    </source>
</evidence>
<dbReference type="EMBL" id="PTIZ01000017">
    <property type="protein sequence ID" value="PPK72536.1"/>
    <property type="molecule type" value="Genomic_DNA"/>
</dbReference>
<evidence type="ECO:0000313" key="3">
    <source>
        <dbReference type="Proteomes" id="UP000240010"/>
    </source>
</evidence>
<gene>
    <name evidence="2" type="ORF">B0F87_11719</name>
</gene>
<dbReference type="Pfam" id="PF06527">
    <property type="entry name" value="TniQ"/>
    <property type="match status" value="1"/>
</dbReference>
<comment type="caution">
    <text evidence="2">The sequence shown here is derived from an EMBL/GenBank/DDBJ whole genome shotgun (WGS) entry which is preliminary data.</text>
</comment>
<dbReference type="Proteomes" id="UP000240010">
    <property type="component" value="Unassembled WGS sequence"/>
</dbReference>
<organism evidence="2 3">
    <name type="scientific">Methylobacter tundripaludum</name>
    <dbReference type="NCBI Taxonomy" id="173365"/>
    <lineage>
        <taxon>Bacteria</taxon>
        <taxon>Pseudomonadati</taxon>
        <taxon>Pseudomonadota</taxon>
        <taxon>Gammaproteobacteria</taxon>
        <taxon>Methylococcales</taxon>
        <taxon>Methylococcaceae</taxon>
        <taxon>Methylobacter</taxon>
    </lineage>
</organism>
<proteinExistence type="predicted"/>
<accession>A0A2S6H572</accession>
<protein>
    <submittedName>
        <fullName evidence="2">TniQ protein</fullName>
    </submittedName>
</protein>
<dbReference type="InterPro" id="IPR009492">
    <property type="entry name" value="TniQ"/>
</dbReference>
<sequence>MHAWPINIKPFSDELLSSWLIRTSLANGSDPSSLVGAIWGNWRVWTVDIDRSAPIDRLSTLSKVSGMSIERLKNMTLQPAIEFILKQSNLNSRQAWQWVIPTGSRNRTRINGLHFCSECLKESPVYFKKSWRLAWDTVCPKHHNLLSVACPACSSTISPHLVTFENVDLRKCVVCRYDLTQVPAIKADKAVVNLQDFVDSLVLSPCKTPEYPLGILDASELFEVLHFLVIFLHTAYKGLMPFQRLFSELDLRIEDAHFSHLPGTTFESYPVLERYFLMQAVSRIFMRSREDVIKLFVQTGLTQQMLSDSDGRPKIIEEIYEKLLNNGRNATLTKHPKKPIKPRSKTEVDALMDEILPFL</sequence>
<feature type="domain" description="TniQ" evidence="1">
    <location>
        <begin position="5"/>
        <end position="146"/>
    </location>
</feature>
<dbReference type="AlphaFoldDB" id="A0A2S6H572"/>
<dbReference type="RefSeq" id="WP_104430380.1">
    <property type="nucleotide sequence ID" value="NZ_PTIZ01000017.1"/>
</dbReference>